<dbReference type="STRING" id="1447883.A0A2B7Y8B1"/>
<evidence type="ECO:0000259" key="1">
    <source>
        <dbReference type="PROSITE" id="PS00028"/>
    </source>
</evidence>
<feature type="domain" description="C2H2-type" evidence="1">
    <location>
        <begin position="83"/>
        <end position="103"/>
    </location>
</feature>
<dbReference type="PROSITE" id="PS00028">
    <property type="entry name" value="ZINC_FINGER_C2H2_1"/>
    <property type="match status" value="1"/>
</dbReference>
<comment type="caution">
    <text evidence="2">The sequence shown here is derived from an EMBL/GenBank/DDBJ whole genome shotgun (WGS) entry which is preliminary data.</text>
</comment>
<organism evidence="2 3">
    <name type="scientific">Polytolypa hystricis (strain UAMH7299)</name>
    <dbReference type="NCBI Taxonomy" id="1447883"/>
    <lineage>
        <taxon>Eukaryota</taxon>
        <taxon>Fungi</taxon>
        <taxon>Dikarya</taxon>
        <taxon>Ascomycota</taxon>
        <taxon>Pezizomycotina</taxon>
        <taxon>Eurotiomycetes</taxon>
        <taxon>Eurotiomycetidae</taxon>
        <taxon>Onygenales</taxon>
        <taxon>Onygenales incertae sedis</taxon>
        <taxon>Polytolypa</taxon>
    </lineage>
</organism>
<protein>
    <recommendedName>
        <fullName evidence="1">C2H2-type domain-containing protein</fullName>
    </recommendedName>
</protein>
<evidence type="ECO:0000313" key="2">
    <source>
        <dbReference type="EMBL" id="PGH17273.1"/>
    </source>
</evidence>
<dbReference type="Proteomes" id="UP000224634">
    <property type="component" value="Unassembled WGS sequence"/>
</dbReference>
<gene>
    <name evidence="2" type="ORF">AJ80_04915</name>
</gene>
<dbReference type="OrthoDB" id="6105938at2759"/>
<dbReference type="SMART" id="SM00355">
    <property type="entry name" value="ZnF_C2H2"/>
    <property type="match status" value="4"/>
</dbReference>
<proteinExistence type="predicted"/>
<accession>A0A2B7Y8B1</accession>
<dbReference type="EMBL" id="PDNA01000066">
    <property type="protein sequence ID" value="PGH17273.1"/>
    <property type="molecule type" value="Genomic_DNA"/>
</dbReference>
<reference evidence="2 3" key="1">
    <citation type="submission" date="2017-10" db="EMBL/GenBank/DDBJ databases">
        <title>Comparative genomics in systemic dimorphic fungi from Ajellomycetaceae.</title>
        <authorList>
            <person name="Munoz J.F."/>
            <person name="Mcewen J.G."/>
            <person name="Clay O.K."/>
            <person name="Cuomo C.A."/>
        </authorList>
    </citation>
    <scope>NUCLEOTIDE SEQUENCE [LARGE SCALE GENOMIC DNA]</scope>
    <source>
        <strain evidence="2 3">UAMH7299</strain>
    </source>
</reference>
<dbReference type="AlphaFoldDB" id="A0A2B7Y8B1"/>
<keyword evidence="3" id="KW-1185">Reference proteome</keyword>
<name>A0A2B7Y8B1_POLH7</name>
<dbReference type="InterPro" id="IPR013087">
    <property type="entry name" value="Znf_C2H2_type"/>
</dbReference>
<sequence length="253" mass="29101">MDPFNYVEAYPKDMQRLLVGTTHYHVNIDQNICTLCHDRRPFESFHALQIHLEKIHLYCEPCQWFAPSDVGLQQHNLSLHFMCYICSQYYANHHDLTGHVQSHRPRTVKCLCCDETFYSRSAMFNHLEAGSCPSGFRPEYIQQLARDFLRILPHSQSNQYLYFCYQCSRPFGRLCDRLQHAEAKCPSGYANGVRPAQYLVNFIESRISTYKAYMAKQGAFAVQKPAANENEVTGQEASNSSANIPSIVVTIVD</sequence>
<evidence type="ECO:0000313" key="3">
    <source>
        <dbReference type="Proteomes" id="UP000224634"/>
    </source>
</evidence>